<accession>A0A7J7NM63</accession>
<organism evidence="1 2">
    <name type="scientific">Kingdonia uniflora</name>
    <dbReference type="NCBI Taxonomy" id="39325"/>
    <lineage>
        <taxon>Eukaryota</taxon>
        <taxon>Viridiplantae</taxon>
        <taxon>Streptophyta</taxon>
        <taxon>Embryophyta</taxon>
        <taxon>Tracheophyta</taxon>
        <taxon>Spermatophyta</taxon>
        <taxon>Magnoliopsida</taxon>
        <taxon>Ranunculales</taxon>
        <taxon>Circaeasteraceae</taxon>
        <taxon>Kingdonia</taxon>
    </lineage>
</organism>
<dbReference type="Gene3D" id="1.20.1260.60">
    <property type="entry name" value="Vacuolar protein sorting-associated protein Ist1"/>
    <property type="match status" value="1"/>
</dbReference>
<dbReference type="EMBL" id="JACGCM010000704">
    <property type="protein sequence ID" value="KAF6168028.1"/>
    <property type="molecule type" value="Genomic_DNA"/>
</dbReference>
<gene>
    <name evidence="1" type="ORF">GIB67_011413</name>
</gene>
<evidence type="ECO:0000313" key="2">
    <source>
        <dbReference type="Proteomes" id="UP000541444"/>
    </source>
</evidence>
<protein>
    <submittedName>
        <fullName evidence="1">Uncharacterized protein</fullName>
    </submittedName>
</protein>
<dbReference type="AlphaFoldDB" id="A0A7J7NM63"/>
<proteinExistence type="predicted"/>
<name>A0A7J7NM63_9MAGN</name>
<comment type="caution">
    <text evidence="1">The sequence shown here is derived from an EMBL/GenBank/DDBJ whole genome shotgun (WGS) entry which is preliminary data.</text>
</comment>
<sequence length="333" mass="37428">MVPTRDHLKQTKEKLVSPLTILRKPNSKRNDDLEMDKANDRLTLLEMAVSGLTSTVGGLVEQLYLTNLVKASTSATRKTSLKLAVARTKLLKNKKGSSLVVMNWELAQLLEAGKESERSLANSDTAPLGSYLRTAARSGPSVLEDINSSSEDEETAVSTKHCFSQPIRIPHATGYGAFLLISAKLPFQAKALVEGYTRISRRRLLQEHGMENNVYGVWLGWMMDAIYMGGRLPQIWLNDIYHSRIKTLDDVVVEYTRSELGAWKFSNLRSFLENMCSSKWLIKHNGIQGLLLQVRQAEEFLAIPVIKGEKSEREKFVGELYATSVEAFWAYKC</sequence>
<reference evidence="1 2" key="1">
    <citation type="journal article" date="2020" name="IScience">
        <title>Genome Sequencing of the Endangered Kingdonia uniflora (Circaeasteraceae, Ranunculales) Reveals Potential Mechanisms of Evolutionary Specialization.</title>
        <authorList>
            <person name="Sun Y."/>
            <person name="Deng T."/>
            <person name="Zhang A."/>
            <person name="Moore M.J."/>
            <person name="Landis J.B."/>
            <person name="Lin N."/>
            <person name="Zhang H."/>
            <person name="Zhang X."/>
            <person name="Huang J."/>
            <person name="Zhang X."/>
            <person name="Sun H."/>
            <person name="Wang H."/>
        </authorList>
    </citation>
    <scope>NUCLEOTIDE SEQUENCE [LARGE SCALE GENOMIC DNA]</scope>
    <source>
        <strain evidence="1">TB1705</strain>
        <tissue evidence="1">Leaf</tissue>
    </source>
</reference>
<evidence type="ECO:0000313" key="1">
    <source>
        <dbReference type="EMBL" id="KAF6168028.1"/>
    </source>
</evidence>
<keyword evidence="2" id="KW-1185">Reference proteome</keyword>
<dbReference type="InterPro" id="IPR042277">
    <property type="entry name" value="IST1-like"/>
</dbReference>
<dbReference type="OrthoDB" id="8048523at2759"/>
<dbReference type="Proteomes" id="UP000541444">
    <property type="component" value="Unassembled WGS sequence"/>
</dbReference>